<comment type="caution">
    <text evidence="4">The sequence shown here is derived from an EMBL/GenBank/DDBJ whole genome shotgun (WGS) entry which is preliminary data.</text>
</comment>
<dbReference type="InterPro" id="IPR015797">
    <property type="entry name" value="NUDIX_hydrolase-like_dom_sf"/>
</dbReference>
<name>A0A7X0ICA3_9ACTN</name>
<dbReference type="RefSeq" id="WP_343072465.1">
    <property type="nucleotide sequence ID" value="NZ_BAAALO010000060.1"/>
</dbReference>
<dbReference type="SUPFAM" id="SSF55811">
    <property type="entry name" value="Nudix"/>
    <property type="match status" value="1"/>
</dbReference>
<sequence>MQRVRSRLVYQNAWMSVREDDVELPDGSIGLYGVVDKQDFALVVPAENNGFHIVEQFRYPVADRFWEFPQGSWPAEDGHAAQTPGPDPASLAAAELREETGLVAASFQYLGRVHVAHGYSSQRCHVFLAEGFTQGRPQREATESDMRQRWVSEVELDRMVVEGRFVDALSLAALTLLDRIRRAAR</sequence>
<gene>
    <name evidence="4" type="ORF">BJ992_000458</name>
</gene>
<organism evidence="4 5">
    <name type="scientific">Sphaerisporangium rubeum</name>
    <dbReference type="NCBI Taxonomy" id="321317"/>
    <lineage>
        <taxon>Bacteria</taxon>
        <taxon>Bacillati</taxon>
        <taxon>Actinomycetota</taxon>
        <taxon>Actinomycetes</taxon>
        <taxon>Streptosporangiales</taxon>
        <taxon>Streptosporangiaceae</taxon>
        <taxon>Sphaerisporangium</taxon>
    </lineage>
</organism>
<protein>
    <submittedName>
        <fullName evidence="4">8-oxo-dGTP pyrophosphatase MutT (NUDIX family)</fullName>
    </submittedName>
</protein>
<dbReference type="PROSITE" id="PS51462">
    <property type="entry name" value="NUDIX"/>
    <property type="match status" value="1"/>
</dbReference>
<dbReference type="InterPro" id="IPR000086">
    <property type="entry name" value="NUDIX_hydrolase_dom"/>
</dbReference>
<reference evidence="4 5" key="1">
    <citation type="submission" date="2020-08" db="EMBL/GenBank/DDBJ databases">
        <title>Sequencing the genomes of 1000 actinobacteria strains.</title>
        <authorList>
            <person name="Klenk H.-P."/>
        </authorList>
    </citation>
    <scope>NUCLEOTIDE SEQUENCE [LARGE SCALE GENOMIC DNA]</scope>
    <source>
        <strain evidence="4 5">DSM 44936</strain>
    </source>
</reference>
<dbReference type="AlphaFoldDB" id="A0A7X0ICA3"/>
<evidence type="ECO:0000259" key="3">
    <source>
        <dbReference type="PROSITE" id="PS51462"/>
    </source>
</evidence>
<keyword evidence="5" id="KW-1185">Reference proteome</keyword>
<dbReference type="GO" id="GO:0019693">
    <property type="term" value="P:ribose phosphate metabolic process"/>
    <property type="evidence" value="ECO:0007669"/>
    <property type="project" value="TreeGrafter"/>
</dbReference>
<evidence type="ECO:0000313" key="5">
    <source>
        <dbReference type="Proteomes" id="UP000555564"/>
    </source>
</evidence>
<evidence type="ECO:0000256" key="2">
    <source>
        <dbReference type="ARBA" id="ARBA00022801"/>
    </source>
</evidence>
<comment type="cofactor">
    <cofactor evidence="1">
        <name>Mg(2+)</name>
        <dbReference type="ChEBI" id="CHEBI:18420"/>
    </cofactor>
</comment>
<proteinExistence type="predicted"/>
<dbReference type="CDD" id="cd24161">
    <property type="entry name" value="NUDIX_ADPRase_Ndx2"/>
    <property type="match status" value="1"/>
</dbReference>
<dbReference type="Gene3D" id="3.90.79.10">
    <property type="entry name" value="Nucleoside Triphosphate Pyrophosphohydrolase"/>
    <property type="match status" value="1"/>
</dbReference>
<keyword evidence="2" id="KW-0378">Hydrolase</keyword>
<dbReference type="Proteomes" id="UP000555564">
    <property type="component" value="Unassembled WGS sequence"/>
</dbReference>
<feature type="domain" description="Nudix hydrolase" evidence="3">
    <location>
        <begin position="36"/>
        <end position="173"/>
    </location>
</feature>
<evidence type="ECO:0000313" key="4">
    <source>
        <dbReference type="EMBL" id="MBB6471027.1"/>
    </source>
</evidence>
<dbReference type="GO" id="GO:0005829">
    <property type="term" value="C:cytosol"/>
    <property type="evidence" value="ECO:0007669"/>
    <property type="project" value="TreeGrafter"/>
</dbReference>
<accession>A0A7X0ICA3</accession>
<dbReference type="GO" id="GO:0016787">
    <property type="term" value="F:hydrolase activity"/>
    <property type="evidence" value="ECO:0007669"/>
    <property type="project" value="UniProtKB-KW"/>
</dbReference>
<dbReference type="PANTHER" id="PTHR11839:SF18">
    <property type="entry name" value="NUDIX HYDROLASE DOMAIN-CONTAINING PROTEIN"/>
    <property type="match status" value="1"/>
</dbReference>
<dbReference type="PANTHER" id="PTHR11839">
    <property type="entry name" value="UDP/ADP-SUGAR PYROPHOSPHATASE"/>
    <property type="match status" value="1"/>
</dbReference>
<evidence type="ECO:0000256" key="1">
    <source>
        <dbReference type="ARBA" id="ARBA00001946"/>
    </source>
</evidence>
<dbReference type="GO" id="GO:0006753">
    <property type="term" value="P:nucleoside phosphate metabolic process"/>
    <property type="evidence" value="ECO:0007669"/>
    <property type="project" value="TreeGrafter"/>
</dbReference>
<dbReference type="EMBL" id="JACHIU010000001">
    <property type="protein sequence ID" value="MBB6471027.1"/>
    <property type="molecule type" value="Genomic_DNA"/>
</dbReference>